<organism evidence="18 19">
    <name type="scientific">Candidatus Woesebacteria bacterium RIFOXYA1_FULL_43_9</name>
    <dbReference type="NCBI Taxonomy" id="1802534"/>
    <lineage>
        <taxon>Bacteria</taxon>
        <taxon>Candidatus Woeseibacteriota</taxon>
    </lineage>
</organism>
<dbReference type="SUPFAM" id="SSF54768">
    <property type="entry name" value="dsRNA-binding domain-like"/>
    <property type="match status" value="1"/>
</dbReference>
<dbReference type="CDD" id="cd10845">
    <property type="entry name" value="DSRM_RNAse_III_family"/>
    <property type="match status" value="1"/>
</dbReference>
<keyword evidence="6 15" id="KW-0698">rRNA processing</keyword>
<dbReference type="GO" id="GO:0006364">
    <property type="term" value="P:rRNA processing"/>
    <property type="evidence" value="ECO:0007669"/>
    <property type="project" value="UniProtKB-UniRule"/>
</dbReference>
<dbReference type="Gene3D" id="1.10.1520.10">
    <property type="entry name" value="Ribonuclease III domain"/>
    <property type="match status" value="1"/>
</dbReference>
<dbReference type="SMART" id="SM00358">
    <property type="entry name" value="DSRM"/>
    <property type="match status" value="1"/>
</dbReference>
<dbReference type="GO" id="GO:0008033">
    <property type="term" value="P:tRNA processing"/>
    <property type="evidence" value="ECO:0007669"/>
    <property type="project" value="UniProtKB-KW"/>
</dbReference>
<feature type="active site" evidence="15">
    <location>
        <position position="45"/>
    </location>
</feature>
<feature type="domain" description="RNase III" evidence="17">
    <location>
        <begin position="1"/>
        <end position="128"/>
    </location>
</feature>
<dbReference type="CDD" id="cd00593">
    <property type="entry name" value="RIBOc"/>
    <property type="match status" value="1"/>
</dbReference>
<keyword evidence="7 15" id="KW-0507">mRNA processing</keyword>
<comment type="subunit">
    <text evidence="4 15">Homodimer.</text>
</comment>
<dbReference type="Pfam" id="PF14622">
    <property type="entry name" value="Ribonucleas_3_3"/>
    <property type="match status" value="1"/>
</dbReference>
<evidence type="ECO:0000259" key="17">
    <source>
        <dbReference type="PROSITE" id="PS50142"/>
    </source>
</evidence>
<evidence type="ECO:0000313" key="18">
    <source>
        <dbReference type="EMBL" id="OGM76564.1"/>
    </source>
</evidence>
<evidence type="ECO:0000256" key="15">
    <source>
        <dbReference type="HAMAP-Rule" id="MF_00104"/>
    </source>
</evidence>
<feature type="binding site" evidence="15">
    <location>
        <position position="117"/>
    </location>
    <ligand>
        <name>Mg(2+)</name>
        <dbReference type="ChEBI" id="CHEBI:18420"/>
    </ligand>
</feature>
<dbReference type="GO" id="GO:0003725">
    <property type="term" value="F:double-stranded RNA binding"/>
    <property type="evidence" value="ECO:0007669"/>
    <property type="project" value="TreeGrafter"/>
</dbReference>
<dbReference type="GO" id="GO:0004525">
    <property type="term" value="F:ribonuclease III activity"/>
    <property type="evidence" value="ECO:0007669"/>
    <property type="project" value="UniProtKB-UniRule"/>
</dbReference>
<dbReference type="InterPro" id="IPR000999">
    <property type="entry name" value="RNase_III_dom"/>
</dbReference>
<evidence type="ECO:0000256" key="3">
    <source>
        <dbReference type="ARBA" id="ARBA00010183"/>
    </source>
</evidence>
<evidence type="ECO:0000256" key="8">
    <source>
        <dbReference type="ARBA" id="ARBA00022694"/>
    </source>
</evidence>
<dbReference type="PANTHER" id="PTHR11207:SF0">
    <property type="entry name" value="RIBONUCLEASE 3"/>
    <property type="match status" value="1"/>
</dbReference>
<evidence type="ECO:0000259" key="16">
    <source>
        <dbReference type="PROSITE" id="PS50137"/>
    </source>
</evidence>
<dbReference type="Pfam" id="PF00035">
    <property type="entry name" value="dsrm"/>
    <property type="match status" value="1"/>
</dbReference>
<dbReference type="InterPro" id="IPR011907">
    <property type="entry name" value="RNase_III"/>
</dbReference>
<dbReference type="SMART" id="SM00535">
    <property type="entry name" value="RIBOc"/>
    <property type="match status" value="1"/>
</dbReference>
<keyword evidence="10 15" id="KW-0479">Metal-binding</keyword>
<evidence type="ECO:0000256" key="1">
    <source>
        <dbReference type="ARBA" id="ARBA00000109"/>
    </source>
</evidence>
<keyword evidence="11 15" id="KW-0255">Endonuclease</keyword>
<dbReference type="EC" id="3.1.26.3" evidence="15"/>
<dbReference type="PROSITE" id="PS00517">
    <property type="entry name" value="RNASE_3_1"/>
    <property type="match status" value="1"/>
</dbReference>
<dbReference type="AlphaFoldDB" id="A0A1F8CK04"/>
<comment type="similarity">
    <text evidence="3">Belongs to the ribonuclease III family.</text>
</comment>
<dbReference type="EMBL" id="MGHU01000049">
    <property type="protein sequence ID" value="OGM76564.1"/>
    <property type="molecule type" value="Genomic_DNA"/>
</dbReference>
<evidence type="ECO:0000256" key="7">
    <source>
        <dbReference type="ARBA" id="ARBA00022664"/>
    </source>
</evidence>
<keyword evidence="5 15" id="KW-0963">Cytoplasm</keyword>
<dbReference type="GO" id="GO:0006397">
    <property type="term" value="P:mRNA processing"/>
    <property type="evidence" value="ECO:0007669"/>
    <property type="project" value="UniProtKB-UniRule"/>
</dbReference>
<keyword evidence="9 15" id="KW-0540">Nuclease</keyword>
<dbReference type="PROSITE" id="PS50142">
    <property type="entry name" value="RNASE_3_2"/>
    <property type="match status" value="1"/>
</dbReference>
<evidence type="ECO:0000256" key="9">
    <source>
        <dbReference type="ARBA" id="ARBA00022722"/>
    </source>
</evidence>
<sequence>MTIINDIKSLFTNQDLLVEALTHRSWINEHKSIAVTNERLEFLGDAVLELFVSKFLFDRYPDKPEGFMTVIRSNLVNTDHLALCAKRIGLSTAILLSKGEEETGGRDNPSLLADCMEAVIGAIYIDLGAEKCSAFISDNVLFDLEEIRKNPLKDAKSRFQEKVQAKNLPAPIYKIVSQVGPDHSKTFTVGVYVNNQLVITGVGRSKAEAEQNSASKALEVW</sequence>
<keyword evidence="14 15" id="KW-0694">RNA-binding</keyword>
<dbReference type="FunFam" id="1.10.1520.10:FF:000001">
    <property type="entry name" value="Ribonuclease 3"/>
    <property type="match status" value="1"/>
</dbReference>
<evidence type="ECO:0000256" key="6">
    <source>
        <dbReference type="ARBA" id="ARBA00022552"/>
    </source>
</evidence>
<dbReference type="GO" id="GO:0010468">
    <property type="term" value="P:regulation of gene expression"/>
    <property type="evidence" value="ECO:0007669"/>
    <property type="project" value="TreeGrafter"/>
</dbReference>
<evidence type="ECO:0000256" key="11">
    <source>
        <dbReference type="ARBA" id="ARBA00022759"/>
    </source>
</evidence>
<accession>A0A1F8CK04</accession>
<gene>
    <name evidence="15" type="primary">rnc</name>
    <name evidence="18" type="ORF">A2188_01410</name>
</gene>
<dbReference type="PROSITE" id="PS50137">
    <property type="entry name" value="DS_RBD"/>
    <property type="match status" value="1"/>
</dbReference>
<evidence type="ECO:0000256" key="10">
    <source>
        <dbReference type="ARBA" id="ARBA00022723"/>
    </source>
</evidence>
<feature type="active site" evidence="15">
    <location>
        <position position="117"/>
    </location>
</feature>
<evidence type="ECO:0000256" key="12">
    <source>
        <dbReference type="ARBA" id="ARBA00022801"/>
    </source>
</evidence>
<reference evidence="18 19" key="1">
    <citation type="journal article" date="2016" name="Nat. Commun.">
        <title>Thousands of microbial genomes shed light on interconnected biogeochemical processes in an aquifer system.</title>
        <authorList>
            <person name="Anantharaman K."/>
            <person name="Brown C.T."/>
            <person name="Hug L.A."/>
            <person name="Sharon I."/>
            <person name="Castelle C.J."/>
            <person name="Probst A.J."/>
            <person name="Thomas B.C."/>
            <person name="Singh A."/>
            <person name="Wilkins M.J."/>
            <person name="Karaoz U."/>
            <person name="Brodie E.L."/>
            <person name="Williams K.H."/>
            <person name="Hubbard S.S."/>
            <person name="Banfield J.F."/>
        </authorList>
    </citation>
    <scope>NUCLEOTIDE SEQUENCE [LARGE SCALE GENOMIC DNA]</scope>
</reference>
<comment type="function">
    <text evidence="15">Digests double-stranded RNA. Involved in the processing of primary rRNA transcript to yield the immediate precursors to the large and small rRNAs (23S and 16S). Processes some mRNAs, and tRNAs when they are encoded in the rRNA operon. Processes pre-crRNA and tracrRNA of type II CRISPR loci if present in the organism.</text>
</comment>
<dbReference type="PANTHER" id="PTHR11207">
    <property type="entry name" value="RIBONUCLEASE III"/>
    <property type="match status" value="1"/>
</dbReference>
<dbReference type="InterPro" id="IPR014720">
    <property type="entry name" value="dsRBD_dom"/>
</dbReference>
<evidence type="ECO:0000256" key="2">
    <source>
        <dbReference type="ARBA" id="ARBA00004496"/>
    </source>
</evidence>
<dbReference type="NCBIfam" id="TIGR02191">
    <property type="entry name" value="RNaseIII"/>
    <property type="match status" value="1"/>
</dbReference>
<proteinExistence type="inferred from homology"/>
<protein>
    <recommendedName>
        <fullName evidence="15">Ribonuclease 3</fullName>
        <ecNumber evidence="15">3.1.26.3</ecNumber>
    </recommendedName>
    <alternativeName>
        <fullName evidence="15">Ribonuclease III</fullName>
        <shortName evidence="15">RNase III</shortName>
    </alternativeName>
</protein>
<evidence type="ECO:0000313" key="19">
    <source>
        <dbReference type="Proteomes" id="UP000179241"/>
    </source>
</evidence>
<feature type="binding site" evidence="15">
    <location>
        <position position="114"/>
    </location>
    <ligand>
        <name>Mg(2+)</name>
        <dbReference type="ChEBI" id="CHEBI:18420"/>
    </ligand>
</feature>
<feature type="binding site" evidence="15">
    <location>
        <position position="41"/>
    </location>
    <ligand>
        <name>Mg(2+)</name>
        <dbReference type="ChEBI" id="CHEBI:18420"/>
    </ligand>
</feature>
<evidence type="ECO:0000256" key="14">
    <source>
        <dbReference type="ARBA" id="ARBA00022884"/>
    </source>
</evidence>
<comment type="catalytic activity">
    <reaction evidence="1 15">
        <text>Endonucleolytic cleavage to 5'-phosphomonoester.</text>
        <dbReference type="EC" id="3.1.26.3"/>
    </reaction>
</comment>
<evidence type="ECO:0000256" key="5">
    <source>
        <dbReference type="ARBA" id="ARBA00022490"/>
    </source>
</evidence>
<dbReference type="GO" id="GO:0005737">
    <property type="term" value="C:cytoplasm"/>
    <property type="evidence" value="ECO:0007669"/>
    <property type="project" value="UniProtKB-SubCell"/>
</dbReference>
<keyword evidence="15" id="KW-0699">rRNA-binding</keyword>
<keyword evidence="12 15" id="KW-0378">Hydrolase</keyword>
<dbReference type="InterPro" id="IPR036389">
    <property type="entry name" value="RNase_III_sf"/>
</dbReference>
<comment type="caution">
    <text evidence="18">The sequence shown here is derived from an EMBL/GenBank/DDBJ whole genome shotgun (WGS) entry which is preliminary data.</text>
</comment>
<evidence type="ECO:0000256" key="4">
    <source>
        <dbReference type="ARBA" id="ARBA00011738"/>
    </source>
</evidence>
<keyword evidence="8 15" id="KW-0819">tRNA processing</keyword>
<feature type="domain" description="DRBM" evidence="16">
    <location>
        <begin position="154"/>
        <end position="221"/>
    </location>
</feature>
<dbReference type="FunFam" id="3.30.160.20:FF:000003">
    <property type="entry name" value="Ribonuclease 3"/>
    <property type="match status" value="1"/>
</dbReference>
<dbReference type="Gene3D" id="3.30.160.20">
    <property type="match status" value="1"/>
</dbReference>
<keyword evidence="13 15" id="KW-0460">Magnesium</keyword>
<evidence type="ECO:0000256" key="13">
    <source>
        <dbReference type="ARBA" id="ARBA00022842"/>
    </source>
</evidence>
<comment type="subcellular location">
    <subcellularLocation>
        <location evidence="2 15">Cytoplasm</location>
    </subcellularLocation>
</comment>
<dbReference type="Proteomes" id="UP000179241">
    <property type="component" value="Unassembled WGS sequence"/>
</dbReference>
<dbReference type="SUPFAM" id="SSF69065">
    <property type="entry name" value="RNase III domain-like"/>
    <property type="match status" value="1"/>
</dbReference>
<dbReference type="HAMAP" id="MF_00104">
    <property type="entry name" value="RNase_III"/>
    <property type="match status" value="1"/>
</dbReference>
<name>A0A1F8CK04_9BACT</name>
<comment type="cofactor">
    <cofactor evidence="15">
        <name>Mg(2+)</name>
        <dbReference type="ChEBI" id="CHEBI:18420"/>
    </cofactor>
</comment>
<dbReference type="GO" id="GO:0019843">
    <property type="term" value="F:rRNA binding"/>
    <property type="evidence" value="ECO:0007669"/>
    <property type="project" value="UniProtKB-KW"/>
</dbReference>
<dbReference type="GO" id="GO:0046872">
    <property type="term" value="F:metal ion binding"/>
    <property type="evidence" value="ECO:0007669"/>
    <property type="project" value="UniProtKB-KW"/>
</dbReference>
<dbReference type="GO" id="GO:0042802">
    <property type="term" value="F:identical protein binding"/>
    <property type="evidence" value="ECO:0007669"/>
    <property type="project" value="UniProtKB-ARBA"/>
</dbReference>